<dbReference type="EMBL" id="AP024233">
    <property type="protein sequence ID" value="BCO09764.1"/>
    <property type="molecule type" value="Genomic_DNA"/>
</dbReference>
<protein>
    <submittedName>
        <fullName evidence="3">Glycosyl transferase</fullName>
    </submittedName>
</protein>
<evidence type="ECO:0000313" key="3">
    <source>
        <dbReference type="EMBL" id="BCO09764.1"/>
    </source>
</evidence>
<dbReference type="PANTHER" id="PTHR12526">
    <property type="entry name" value="GLYCOSYLTRANSFERASE"/>
    <property type="match status" value="1"/>
</dbReference>
<dbReference type="RefSeq" id="WP_267926514.1">
    <property type="nucleotide sequence ID" value="NZ_AP024233.1"/>
</dbReference>
<name>A0A915U1M1_9BACT</name>
<dbReference type="Proteomes" id="UP001063350">
    <property type="component" value="Chromosome"/>
</dbReference>
<gene>
    <name evidence="3" type="ORF">GF1_21400</name>
</gene>
<dbReference type="AlphaFoldDB" id="A0A915U1M1"/>
<accession>A0A915U1M1</accession>
<dbReference type="KEGG" id="ddu:GF1_21400"/>
<dbReference type="Gene3D" id="3.40.50.2000">
    <property type="entry name" value="Glycogen Phosphorylase B"/>
    <property type="match status" value="2"/>
</dbReference>
<dbReference type="GO" id="GO:0016757">
    <property type="term" value="F:glycosyltransferase activity"/>
    <property type="evidence" value="ECO:0007669"/>
    <property type="project" value="InterPro"/>
</dbReference>
<feature type="domain" description="Glycosyl transferase family 1" evidence="1">
    <location>
        <begin position="192"/>
        <end position="356"/>
    </location>
</feature>
<feature type="domain" description="Glycosyltransferase subfamily 4-like N-terminal" evidence="2">
    <location>
        <begin position="18"/>
        <end position="181"/>
    </location>
</feature>
<sequence>MKKNPLRIVHIITGLDTGGAEMMLCELLSAMDRTVFSSEVISLMDTGPIGERIMQSGIPVQALGMRPGVPDPVAIFSLARRLRRAAPDLVQTWMYHADLIGGLAAKMAGNLPVAWGIHNSDLDPQETKRSTIWTARACAGLSRWLPRKIICCAEVARKIHVGIGYDGSRMVVIPNGFDTDRFRPDARKRALVRRELGIHDQALLVGMVGRFHPQKDHRNFIKAATLLHKRFPDVQFLLCGEGLSWENRALSEWIDGAGLRNRFHLPGRRNDIPAIMAALDVYSSSSSYGEAFPMVIGEAMACGVVCVVTDVGDSGLIVGDTGAVVEPRNATALADGIERFLKMPAQERKELGLRGRARIRENFRLDVIAGSYADLYRQLCA</sequence>
<dbReference type="InterPro" id="IPR028098">
    <property type="entry name" value="Glyco_trans_4-like_N"/>
</dbReference>
<keyword evidence="4" id="KW-1185">Reference proteome</keyword>
<reference evidence="3" key="1">
    <citation type="submission" date="2020-12" db="EMBL/GenBank/DDBJ databases">
        <title>Desulfobium dissulfuricans gen. nov., sp. nov., a novel mesophilic, sulfate-reducing bacterium isolated from a deep-sea hydrothermal vent.</title>
        <authorList>
            <person name="Hashimoto Y."/>
            <person name="Tame A."/>
            <person name="Sawayama S."/>
            <person name="Miyazaki J."/>
            <person name="Takai K."/>
            <person name="Nakagawa S."/>
        </authorList>
    </citation>
    <scope>NUCLEOTIDE SEQUENCE</scope>
    <source>
        <strain evidence="3">GF1</strain>
    </source>
</reference>
<evidence type="ECO:0000259" key="2">
    <source>
        <dbReference type="Pfam" id="PF13439"/>
    </source>
</evidence>
<dbReference type="Pfam" id="PF13439">
    <property type="entry name" value="Glyco_transf_4"/>
    <property type="match status" value="1"/>
</dbReference>
<dbReference type="InterPro" id="IPR001296">
    <property type="entry name" value="Glyco_trans_1"/>
</dbReference>
<proteinExistence type="predicted"/>
<evidence type="ECO:0000259" key="1">
    <source>
        <dbReference type="Pfam" id="PF00534"/>
    </source>
</evidence>
<dbReference type="PANTHER" id="PTHR12526:SF630">
    <property type="entry name" value="GLYCOSYLTRANSFERASE"/>
    <property type="match status" value="1"/>
</dbReference>
<dbReference type="SUPFAM" id="SSF53756">
    <property type="entry name" value="UDP-Glycosyltransferase/glycogen phosphorylase"/>
    <property type="match status" value="1"/>
</dbReference>
<evidence type="ECO:0000313" key="4">
    <source>
        <dbReference type="Proteomes" id="UP001063350"/>
    </source>
</evidence>
<dbReference type="CDD" id="cd03807">
    <property type="entry name" value="GT4_WbnK-like"/>
    <property type="match status" value="1"/>
</dbReference>
<dbReference type="Pfam" id="PF00534">
    <property type="entry name" value="Glycos_transf_1"/>
    <property type="match status" value="1"/>
</dbReference>
<organism evidence="3 4">
    <name type="scientific">Desulfolithobacter dissulfuricans</name>
    <dbReference type="NCBI Taxonomy" id="2795293"/>
    <lineage>
        <taxon>Bacteria</taxon>
        <taxon>Pseudomonadati</taxon>
        <taxon>Thermodesulfobacteriota</taxon>
        <taxon>Desulfobulbia</taxon>
        <taxon>Desulfobulbales</taxon>
        <taxon>Desulfobulbaceae</taxon>
        <taxon>Desulfolithobacter</taxon>
    </lineage>
</organism>
<keyword evidence="3" id="KW-0808">Transferase</keyword>